<dbReference type="InterPro" id="IPR053139">
    <property type="entry name" value="Surface_bspA-like"/>
</dbReference>
<proteinExistence type="predicted"/>
<dbReference type="EMBL" id="JAPFFF010000034">
    <property type="protein sequence ID" value="KAK8843874.1"/>
    <property type="molecule type" value="Genomic_DNA"/>
</dbReference>
<dbReference type="InterPro" id="IPR032675">
    <property type="entry name" value="LRR_dom_sf"/>
</dbReference>
<protein>
    <recommendedName>
        <fullName evidence="3">Surface antigen BspA-like</fullName>
    </recommendedName>
</protein>
<accession>A0ABR2HCI3</accession>
<comment type="caution">
    <text evidence="1">The sequence shown here is derived from an EMBL/GenBank/DDBJ whole genome shotgun (WGS) entry which is preliminary data.</text>
</comment>
<dbReference type="PANTHER" id="PTHR45661">
    <property type="entry name" value="SURFACE ANTIGEN"/>
    <property type="match status" value="1"/>
</dbReference>
<dbReference type="Pfam" id="PF13306">
    <property type="entry name" value="LRR_5"/>
    <property type="match status" value="2"/>
</dbReference>
<gene>
    <name evidence="1" type="ORF">M9Y10_024950</name>
</gene>
<evidence type="ECO:0008006" key="3">
    <source>
        <dbReference type="Google" id="ProtNLM"/>
    </source>
</evidence>
<evidence type="ECO:0000313" key="1">
    <source>
        <dbReference type="EMBL" id="KAK8843874.1"/>
    </source>
</evidence>
<dbReference type="Proteomes" id="UP001470230">
    <property type="component" value="Unassembled WGS sequence"/>
</dbReference>
<dbReference type="PANTHER" id="PTHR45661:SF3">
    <property type="entry name" value="IG-LIKE DOMAIN-CONTAINING PROTEIN"/>
    <property type="match status" value="1"/>
</dbReference>
<organism evidence="1 2">
    <name type="scientific">Tritrichomonas musculus</name>
    <dbReference type="NCBI Taxonomy" id="1915356"/>
    <lineage>
        <taxon>Eukaryota</taxon>
        <taxon>Metamonada</taxon>
        <taxon>Parabasalia</taxon>
        <taxon>Tritrichomonadida</taxon>
        <taxon>Tritrichomonadidae</taxon>
        <taxon>Tritrichomonas</taxon>
    </lineage>
</organism>
<dbReference type="Gene3D" id="3.80.10.10">
    <property type="entry name" value="Ribonuclease Inhibitor"/>
    <property type="match status" value="2"/>
</dbReference>
<sequence length="457" mass="52226">MQVYDINGLHIGIDTTDNTAKFYSVSILYNHVFIPRSIKFRNKEYVITKLVRSFKENCHIDEVEFAEDSEITTISKKSFYKSSIKSILIPSQIKKIDDFAFFGCNSLETVNFANNSSLTTICLQAFAESKIRSITIPSTVQFISKKAFQYCTYLKSVTFGADSRLTEISESLFEKTNLYEISIPSSVTKIGANAFKFCFRLQKVSISEESNLQSIGDDAFTSTTIESFYIPSNVSFIGSASLSAYGTLQTLKISPKNHNFMIFNDTFLLGKTDFESNEFDLLHVYIQNNDNEVTIPSFIKCISSYSFRRCKQIKSLVFSNDSKIELIENHAFCRSSIERIKIPYNVRIGENAFQNCNNLESIQFFNQNENQMKKCVIADGLFKDCKKIKFFELLAEEITLGNEFFSNCNNVLVVSFPNASKILNGYKAFYFISENVSIFVKFDAEIKEPFSYIYILE</sequence>
<name>A0ABR2HCI3_9EUKA</name>
<keyword evidence="2" id="KW-1185">Reference proteome</keyword>
<reference evidence="1 2" key="1">
    <citation type="submission" date="2024-04" db="EMBL/GenBank/DDBJ databases">
        <title>Tritrichomonas musculus Genome.</title>
        <authorList>
            <person name="Alves-Ferreira E."/>
            <person name="Grigg M."/>
            <person name="Lorenzi H."/>
            <person name="Galac M."/>
        </authorList>
    </citation>
    <scope>NUCLEOTIDE SEQUENCE [LARGE SCALE GENOMIC DNA]</scope>
    <source>
        <strain evidence="1 2">EAF2021</strain>
    </source>
</reference>
<dbReference type="InterPro" id="IPR026906">
    <property type="entry name" value="LRR_5"/>
</dbReference>
<dbReference type="SUPFAM" id="SSF52058">
    <property type="entry name" value="L domain-like"/>
    <property type="match status" value="2"/>
</dbReference>
<evidence type="ECO:0000313" key="2">
    <source>
        <dbReference type="Proteomes" id="UP001470230"/>
    </source>
</evidence>